<evidence type="ECO:0000313" key="4">
    <source>
        <dbReference type="Proteomes" id="UP000037035"/>
    </source>
</evidence>
<keyword evidence="4" id="KW-1185">Reference proteome</keyword>
<organism evidence="3 4">
    <name type="scientific">Puccinia sorghi</name>
    <dbReference type="NCBI Taxonomy" id="27349"/>
    <lineage>
        <taxon>Eukaryota</taxon>
        <taxon>Fungi</taxon>
        <taxon>Dikarya</taxon>
        <taxon>Basidiomycota</taxon>
        <taxon>Pucciniomycotina</taxon>
        <taxon>Pucciniomycetes</taxon>
        <taxon>Pucciniales</taxon>
        <taxon>Pucciniaceae</taxon>
        <taxon>Puccinia</taxon>
    </lineage>
</organism>
<dbReference type="EMBL" id="LAVV01013154">
    <property type="protein sequence ID" value="KNZ45935.1"/>
    <property type="molecule type" value="Genomic_DNA"/>
</dbReference>
<evidence type="ECO:0000313" key="3">
    <source>
        <dbReference type="EMBL" id="KNZ45935.1"/>
    </source>
</evidence>
<sequence>MAEFAYNNATHSLTRQSPFQTLYSRNPIFDSMHVQRYKQQADKLRLQTPFFIIFDSVWLNACNIQTTRPTPKLSERKLGPFKIKSFVSKNTFKLSLPSKWKAIHPVLHVSPSRASQGSIPEKKLSSFRSCQRSRPHGVERKSGLEISPMKI</sequence>
<comment type="caution">
    <text evidence="3">The sequence shown here is derived from an EMBL/GenBank/DDBJ whole genome shotgun (WGS) entry which is preliminary data.</text>
</comment>
<evidence type="ECO:0000256" key="1">
    <source>
        <dbReference type="SAM" id="MobiDB-lite"/>
    </source>
</evidence>
<reference evidence="3 4" key="1">
    <citation type="submission" date="2015-08" db="EMBL/GenBank/DDBJ databases">
        <title>Next Generation Sequencing and Analysis of the Genome of Puccinia sorghi L Schw, the Causal Agent of Maize Common Rust.</title>
        <authorList>
            <person name="Rochi L."/>
            <person name="Burguener G."/>
            <person name="Darino M."/>
            <person name="Turjanski A."/>
            <person name="Kreff E."/>
            <person name="Dieguez M.J."/>
            <person name="Sacco F."/>
        </authorList>
    </citation>
    <scope>NUCLEOTIDE SEQUENCE [LARGE SCALE GENOMIC DNA]</scope>
    <source>
        <strain evidence="3 4">RO10H11247</strain>
    </source>
</reference>
<dbReference type="OrthoDB" id="2630497at2759"/>
<evidence type="ECO:0000259" key="2">
    <source>
        <dbReference type="Pfam" id="PF24626"/>
    </source>
</evidence>
<accession>A0A0L6UDQ9</accession>
<feature type="region of interest" description="Disordered" evidence="1">
    <location>
        <begin position="112"/>
        <end position="151"/>
    </location>
</feature>
<dbReference type="Pfam" id="PF24626">
    <property type="entry name" value="SH3_Tf2-1"/>
    <property type="match status" value="1"/>
</dbReference>
<dbReference type="InterPro" id="IPR056924">
    <property type="entry name" value="SH3_Tf2-1"/>
</dbReference>
<dbReference type="VEuPathDB" id="FungiDB:VP01_7694g1"/>
<protein>
    <recommendedName>
        <fullName evidence="2">Tf2-1-like SH3-like domain-containing protein</fullName>
    </recommendedName>
</protein>
<proteinExistence type="predicted"/>
<dbReference type="Proteomes" id="UP000037035">
    <property type="component" value="Unassembled WGS sequence"/>
</dbReference>
<gene>
    <name evidence="3" type="ORF">VP01_7694g1</name>
</gene>
<dbReference type="AlphaFoldDB" id="A0A0L6UDQ9"/>
<feature type="domain" description="Tf2-1-like SH3-like" evidence="2">
    <location>
        <begin position="55"/>
        <end position="110"/>
    </location>
</feature>
<name>A0A0L6UDQ9_9BASI</name>